<dbReference type="AlphaFoldDB" id="A0A7C4H8Q4"/>
<accession>A0A7C4H8Q4</accession>
<dbReference type="SUPFAM" id="SSF54909">
    <property type="entry name" value="Dimeric alpha+beta barrel"/>
    <property type="match status" value="1"/>
</dbReference>
<evidence type="ECO:0000313" key="3">
    <source>
        <dbReference type="EMBL" id="HGM46671.1"/>
    </source>
</evidence>
<organism evidence="3">
    <name type="scientific">Thermofilum pendens</name>
    <dbReference type="NCBI Taxonomy" id="2269"/>
    <lineage>
        <taxon>Archaea</taxon>
        <taxon>Thermoproteota</taxon>
        <taxon>Thermoprotei</taxon>
        <taxon>Thermofilales</taxon>
        <taxon>Thermofilaceae</taxon>
        <taxon>Thermofilum</taxon>
    </lineage>
</organism>
<dbReference type="Gene3D" id="3.30.70.920">
    <property type="match status" value="1"/>
</dbReference>
<dbReference type="Gene3D" id="1.10.10.10">
    <property type="entry name" value="Winged helix-like DNA-binding domain superfamily/Winged helix DNA-binding domain"/>
    <property type="match status" value="1"/>
</dbReference>
<gene>
    <name evidence="3" type="ORF">ENU21_02800</name>
</gene>
<feature type="domain" description="HTH crp-type" evidence="2">
    <location>
        <begin position="25"/>
        <end position="76"/>
    </location>
</feature>
<evidence type="ECO:0000256" key="1">
    <source>
        <dbReference type="ARBA" id="ARBA00029440"/>
    </source>
</evidence>
<name>A0A7C4H8Q4_THEPE</name>
<dbReference type="EMBL" id="DTBQ01000079">
    <property type="protein sequence ID" value="HGM46671.1"/>
    <property type="molecule type" value="Genomic_DNA"/>
</dbReference>
<dbReference type="SUPFAM" id="SSF46785">
    <property type="entry name" value="Winged helix' DNA-binding domain"/>
    <property type="match status" value="1"/>
</dbReference>
<reference evidence="3" key="1">
    <citation type="journal article" date="2020" name="mSystems">
        <title>Genome- and Community-Level Interaction Insights into Carbon Utilization and Element Cycling Functions of Hydrothermarchaeota in Hydrothermal Sediment.</title>
        <authorList>
            <person name="Zhou Z."/>
            <person name="Liu Y."/>
            <person name="Xu W."/>
            <person name="Pan J."/>
            <person name="Luo Z.H."/>
            <person name="Li M."/>
        </authorList>
    </citation>
    <scope>NUCLEOTIDE SEQUENCE</scope>
    <source>
        <strain evidence="3">SpSt-649</strain>
    </source>
</reference>
<dbReference type="GO" id="GO:0006355">
    <property type="term" value="P:regulation of DNA-templated transcription"/>
    <property type="evidence" value="ECO:0007669"/>
    <property type="project" value="InterPro"/>
</dbReference>
<dbReference type="PANTHER" id="PTHR43704">
    <property type="entry name" value="BSR5907 PROTEIN"/>
    <property type="match status" value="1"/>
</dbReference>
<dbReference type="InterPro" id="IPR012318">
    <property type="entry name" value="HTH_CRP"/>
</dbReference>
<comment type="caution">
    <text evidence="3">The sequence shown here is derived from an EMBL/GenBank/DDBJ whole genome shotgun (WGS) entry which is preliminary data.</text>
</comment>
<dbReference type="GO" id="GO:0003677">
    <property type="term" value="F:DNA binding"/>
    <property type="evidence" value="ECO:0007669"/>
    <property type="project" value="InterPro"/>
</dbReference>
<protein>
    <submittedName>
        <fullName evidence="3">AsnC family transcriptional regulator</fullName>
    </submittedName>
</protein>
<proteinExistence type="predicted"/>
<dbReference type="InterPro" id="IPR036388">
    <property type="entry name" value="WH-like_DNA-bd_sf"/>
</dbReference>
<comment type="pathway">
    <text evidence="1">Amino-acid biosynthesis.</text>
</comment>
<dbReference type="SMART" id="SM00419">
    <property type="entry name" value="HTH_CRP"/>
    <property type="match status" value="1"/>
</dbReference>
<dbReference type="InterPro" id="IPR011008">
    <property type="entry name" value="Dimeric_a/b-barrel"/>
</dbReference>
<dbReference type="Pfam" id="PF01037">
    <property type="entry name" value="AsnC_trans_reg"/>
    <property type="match status" value="1"/>
</dbReference>
<evidence type="ECO:0000259" key="2">
    <source>
        <dbReference type="SMART" id="SM00419"/>
    </source>
</evidence>
<dbReference type="InterPro" id="IPR019887">
    <property type="entry name" value="Tscrpt_reg_AsnC/Lrp_C"/>
</dbReference>
<dbReference type="InterPro" id="IPR036390">
    <property type="entry name" value="WH_DNA-bd_sf"/>
</dbReference>
<sequence>MISGESSKVKLTEKQMELLRFLFNRSKPLRVHTVELSQRKISSELGISRQALNIHLRRLRELKFVRTGRGFIDVTDRALSYLGRQEGEAFIFLRLDPPKRLQAYDTLKKLPVDKVFRVTGDIDVIIQVSQSVLDEVLNTINTLDGVRETRTYVVIETLK</sequence>
<dbReference type="PANTHER" id="PTHR43704:SF1">
    <property type="entry name" value="BSR5907 PROTEIN"/>
    <property type="match status" value="1"/>
</dbReference>